<feature type="non-terminal residue" evidence="1">
    <location>
        <position position="172"/>
    </location>
</feature>
<gene>
    <name evidence="1" type="primary">apoa2</name>
    <name evidence="1" type="ORF">DAT39_012108</name>
</gene>
<dbReference type="AlphaFoldDB" id="A0A8J4UMR9"/>
<organism evidence="1 2">
    <name type="scientific">Clarias magur</name>
    <name type="common">Asian catfish</name>
    <name type="synonym">Macropteronotus magur</name>
    <dbReference type="NCBI Taxonomy" id="1594786"/>
    <lineage>
        <taxon>Eukaryota</taxon>
        <taxon>Metazoa</taxon>
        <taxon>Chordata</taxon>
        <taxon>Craniata</taxon>
        <taxon>Vertebrata</taxon>
        <taxon>Euteleostomi</taxon>
        <taxon>Actinopterygii</taxon>
        <taxon>Neopterygii</taxon>
        <taxon>Teleostei</taxon>
        <taxon>Ostariophysi</taxon>
        <taxon>Siluriformes</taxon>
        <taxon>Clariidae</taxon>
        <taxon>Clarias</taxon>
    </lineage>
</organism>
<feature type="non-terminal residue" evidence="1">
    <location>
        <position position="1"/>
    </location>
</feature>
<protein>
    <submittedName>
        <fullName evidence="1">14 kDa apolipoprotein</fullName>
    </submittedName>
</protein>
<name>A0A8J4UMR9_CLAMG</name>
<sequence length="172" mass="19595">ICLVNSPSRYLFETQETVFSQFATMSKFVLLAVVIVLQVCWTMAENVTESEGALRRIIGAYKEMKTKVVEAGTTVVEFFEMYYEDQMKLALALILALQVSLCLCEVPDPPQELVEKYDGYRTTFLKRVTNAYEFLHTFFEKLLEGTITGSKLKEISDASKGNERLQTFSKLV</sequence>
<dbReference type="OrthoDB" id="8940690at2759"/>
<comment type="caution">
    <text evidence="1">The sequence shown here is derived from an EMBL/GenBank/DDBJ whole genome shotgun (WGS) entry which is preliminary data.</text>
</comment>
<dbReference type="Proteomes" id="UP000727407">
    <property type="component" value="Unassembled WGS sequence"/>
</dbReference>
<accession>A0A8J4UMR9</accession>
<evidence type="ECO:0000313" key="2">
    <source>
        <dbReference type="Proteomes" id="UP000727407"/>
    </source>
</evidence>
<evidence type="ECO:0000313" key="1">
    <source>
        <dbReference type="EMBL" id="KAF5898190.1"/>
    </source>
</evidence>
<reference evidence="1" key="1">
    <citation type="submission" date="2020-07" db="EMBL/GenBank/DDBJ databases">
        <title>Clarias magur genome sequencing, assembly and annotation.</title>
        <authorList>
            <person name="Kushwaha B."/>
            <person name="Kumar R."/>
            <person name="Das P."/>
            <person name="Joshi C.G."/>
            <person name="Kumar D."/>
            <person name="Nagpure N.S."/>
            <person name="Pandey M."/>
            <person name="Agarwal S."/>
            <person name="Srivastava S."/>
            <person name="Singh M."/>
            <person name="Sahoo L."/>
            <person name="Jayasankar P."/>
            <person name="Meher P.K."/>
            <person name="Koringa P.G."/>
            <person name="Iquebal M.A."/>
            <person name="Das S.P."/>
            <person name="Bit A."/>
            <person name="Patnaik S."/>
            <person name="Patel N."/>
            <person name="Shah T.M."/>
            <person name="Hinsu A."/>
            <person name="Jena J.K."/>
        </authorList>
    </citation>
    <scope>NUCLEOTIDE SEQUENCE</scope>
    <source>
        <strain evidence="1">CIFAMagur01</strain>
        <tissue evidence="1">Testis</tissue>
    </source>
</reference>
<keyword evidence="2" id="KW-1185">Reference proteome</keyword>
<dbReference type="EMBL" id="QNUK01000207">
    <property type="protein sequence ID" value="KAF5898190.1"/>
    <property type="molecule type" value="Genomic_DNA"/>
</dbReference>
<proteinExistence type="predicted"/>